<dbReference type="Pfam" id="PF00069">
    <property type="entry name" value="Pkinase"/>
    <property type="match status" value="1"/>
</dbReference>
<sequence length="433" mass="48751">MSSNAGAGIVLGMLGGILVLVLIGAIVLRLRVSESETDNGENETEKEREVVGYYQKQPPPPVKTAVDAEAVQEKQTIERLIKLVLDEKPTRFSSQLLQVFTLNYSTKLGLASAKYWTHHGSLDKLLFQSKHEIEWDKLFAIAVGAARGLEYLHHFSLKKIIHYDIKPANVLLDSNFCPKIADFGLAKLCNRGSTNITMSRVGGTPEYAAPEIWMPFRVSYKCDVYSFGVMLFEIMGRRNFVGESQEWFPKQVWETFDTGGLEEIWDNCEIEEKDREKAKTMKSMALWCVQYLAEARPSMRNVVKILEGGAEAAALPNQIILHSSIGSGSNSTTDYDVDDRNDTTTMRKYEIHYATSYNLHHSFFCFSILFKQGFLTCDYLSKTQEDITKQATSAILSLTNMTSNSNVSLMVMDETVFIYGKPTLSASTIHQLY</sequence>
<dbReference type="EMBL" id="JBBPBN010000030">
    <property type="protein sequence ID" value="KAK9005297.1"/>
    <property type="molecule type" value="Genomic_DNA"/>
</dbReference>
<dbReference type="InterPro" id="IPR000719">
    <property type="entry name" value="Prot_kinase_dom"/>
</dbReference>
<keyword evidence="6 8" id="KW-0472">Membrane</keyword>
<evidence type="ECO:0000256" key="5">
    <source>
        <dbReference type="ARBA" id="ARBA00022989"/>
    </source>
</evidence>
<evidence type="ECO:0000256" key="7">
    <source>
        <dbReference type="ARBA" id="ARBA00023180"/>
    </source>
</evidence>
<keyword evidence="11" id="KW-1185">Reference proteome</keyword>
<name>A0ABR2QX77_9ROSI</name>
<dbReference type="PROSITE" id="PS00108">
    <property type="entry name" value="PROTEIN_KINASE_ST"/>
    <property type="match status" value="1"/>
</dbReference>
<organism evidence="10 11">
    <name type="scientific">Hibiscus sabdariffa</name>
    <name type="common">roselle</name>
    <dbReference type="NCBI Taxonomy" id="183260"/>
    <lineage>
        <taxon>Eukaryota</taxon>
        <taxon>Viridiplantae</taxon>
        <taxon>Streptophyta</taxon>
        <taxon>Embryophyta</taxon>
        <taxon>Tracheophyta</taxon>
        <taxon>Spermatophyta</taxon>
        <taxon>Magnoliopsida</taxon>
        <taxon>eudicotyledons</taxon>
        <taxon>Gunneridae</taxon>
        <taxon>Pentapetalae</taxon>
        <taxon>rosids</taxon>
        <taxon>malvids</taxon>
        <taxon>Malvales</taxon>
        <taxon>Malvaceae</taxon>
        <taxon>Malvoideae</taxon>
        <taxon>Hibiscus</taxon>
    </lineage>
</organism>
<keyword evidence="2" id="KW-0723">Serine/threonine-protein kinase</keyword>
<keyword evidence="2" id="KW-0808">Transferase</keyword>
<dbReference type="Proteomes" id="UP001396334">
    <property type="component" value="Unassembled WGS sequence"/>
</dbReference>
<proteinExistence type="predicted"/>
<gene>
    <name evidence="10" type="ORF">V6N11_042740</name>
</gene>
<evidence type="ECO:0000256" key="6">
    <source>
        <dbReference type="ARBA" id="ARBA00023136"/>
    </source>
</evidence>
<evidence type="ECO:0000256" key="1">
    <source>
        <dbReference type="ARBA" id="ARBA00004479"/>
    </source>
</evidence>
<reference evidence="10 11" key="1">
    <citation type="journal article" date="2024" name="G3 (Bethesda)">
        <title>Genome assembly of Hibiscus sabdariffa L. provides insights into metabolisms of medicinal natural products.</title>
        <authorList>
            <person name="Kim T."/>
        </authorList>
    </citation>
    <scope>NUCLEOTIDE SEQUENCE [LARGE SCALE GENOMIC DNA]</scope>
    <source>
        <strain evidence="10">TK-2024</strain>
        <tissue evidence="10">Old leaves</tissue>
    </source>
</reference>
<keyword evidence="4" id="KW-0732">Signal</keyword>
<dbReference type="SUPFAM" id="SSF56112">
    <property type="entry name" value="Protein kinase-like (PK-like)"/>
    <property type="match status" value="1"/>
</dbReference>
<dbReference type="InterPro" id="IPR011009">
    <property type="entry name" value="Kinase-like_dom_sf"/>
</dbReference>
<comment type="caution">
    <text evidence="10">The sequence shown here is derived from an EMBL/GenBank/DDBJ whole genome shotgun (WGS) entry which is preliminary data.</text>
</comment>
<keyword evidence="2" id="KW-0418">Kinase</keyword>
<keyword evidence="3 8" id="KW-0812">Transmembrane</keyword>
<evidence type="ECO:0000313" key="10">
    <source>
        <dbReference type="EMBL" id="KAK9005297.1"/>
    </source>
</evidence>
<feature type="transmembrane region" description="Helical" evidence="8">
    <location>
        <begin position="6"/>
        <end position="28"/>
    </location>
</feature>
<evidence type="ECO:0000256" key="2">
    <source>
        <dbReference type="ARBA" id="ARBA00022527"/>
    </source>
</evidence>
<dbReference type="PROSITE" id="PS50011">
    <property type="entry name" value="PROTEIN_KINASE_DOM"/>
    <property type="match status" value="1"/>
</dbReference>
<dbReference type="SMART" id="SM00220">
    <property type="entry name" value="S_TKc"/>
    <property type="match status" value="1"/>
</dbReference>
<protein>
    <recommendedName>
        <fullName evidence="9">Protein kinase domain-containing protein</fullName>
    </recommendedName>
</protein>
<dbReference type="InterPro" id="IPR008271">
    <property type="entry name" value="Ser/Thr_kinase_AS"/>
</dbReference>
<evidence type="ECO:0000256" key="3">
    <source>
        <dbReference type="ARBA" id="ARBA00022692"/>
    </source>
</evidence>
<evidence type="ECO:0000256" key="4">
    <source>
        <dbReference type="ARBA" id="ARBA00022729"/>
    </source>
</evidence>
<accession>A0ABR2QX77</accession>
<comment type="subcellular location">
    <subcellularLocation>
        <location evidence="1">Membrane</location>
        <topology evidence="1">Single-pass type I membrane protein</topology>
    </subcellularLocation>
</comment>
<dbReference type="Gene3D" id="1.10.510.10">
    <property type="entry name" value="Transferase(Phosphotransferase) domain 1"/>
    <property type="match status" value="1"/>
</dbReference>
<dbReference type="PANTHER" id="PTHR27009">
    <property type="entry name" value="RUST RESISTANCE KINASE LR10-RELATED"/>
    <property type="match status" value="1"/>
</dbReference>
<evidence type="ECO:0000256" key="8">
    <source>
        <dbReference type="SAM" id="Phobius"/>
    </source>
</evidence>
<keyword evidence="5 8" id="KW-1133">Transmembrane helix</keyword>
<evidence type="ECO:0000313" key="11">
    <source>
        <dbReference type="Proteomes" id="UP001396334"/>
    </source>
</evidence>
<evidence type="ECO:0000259" key="9">
    <source>
        <dbReference type="PROSITE" id="PS50011"/>
    </source>
</evidence>
<dbReference type="InterPro" id="IPR045874">
    <property type="entry name" value="LRK10/LRL21-25-like"/>
</dbReference>
<keyword evidence="7" id="KW-0325">Glycoprotein</keyword>
<feature type="domain" description="Protein kinase" evidence="9">
    <location>
        <begin position="1"/>
        <end position="325"/>
    </location>
</feature>